<keyword evidence="5" id="KW-1185">Reference proteome</keyword>
<feature type="region of interest" description="Disordered" evidence="1">
    <location>
        <begin position="202"/>
        <end position="221"/>
    </location>
</feature>
<evidence type="ECO:0000256" key="3">
    <source>
        <dbReference type="SAM" id="SignalP"/>
    </source>
</evidence>
<evidence type="ECO:0000256" key="2">
    <source>
        <dbReference type="SAM" id="Phobius"/>
    </source>
</evidence>
<gene>
    <name evidence="4" type="ORF">PG996_009050</name>
</gene>
<accession>A0ABR1UM23</accession>
<feature type="compositionally biased region" description="Low complexity" evidence="1">
    <location>
        <begin position="333"/>
        <end position="344"/>
    </location>
</feature>
<keyword evidence="2" id="KW-1133">Transmembrane helix</keyword>
<evidence type="ECO:0000313" key="5">
    <source>
        <dbReference type="Proteomes" id="UP001446871"/>
    </source>
</evidence>
<comment type="caution">
    <text evidence="4">The sequence shown here is derived from an EMBL/GenBank/DDBJ whole genome shotgun (WGS) entry which is preliminary data.</text>
</comment>
<feature type="signal peptide" evidence="3">
    <location>
        <begin position="1"/>
        <end position="20"/>
    </location>
</feature>
<evidence type="ECO:0000313" key="4">
    <source>
        <dbReference type="EMBL" id="KAK8059120.1"/>
    </source>
</evidence>
<protein>
    <recommendedName>
        <fullName evidence="6">Mid2 domain-containing protein</fullName>
    </recommendedName>
</protein>
<feature type="chain" id="PRO_5047285673" description="Mid2 domain-containing protein" evidence="3">
    <location>
        <begin position="21"/>
        <end position="344"/>
    </location>
</feature>
<evidence type="ECO:0008006" key="6">
    <source>
        <dbReference type="Google" id="ProtNLM"/>
    </source>
</evidence>
<feature type="region of interest" description="Disordered" evidence="1">
    <location>
        <begin position="301"/>
        <end position="344"/>
    </location>
</feature>
<feature type="compositionally biased region" description="Pro residues" evidence="1">
    <location>
        <begin position="268"/>
        <end position="278"/>
    </location>
</feature>
<feature type="compositionally biased region" description="Polar residues" evidence="1">
    <location>
        <begin position="310"/>
        <end position="332"/>
    </location>
</feature>
<dbReference type="Proteomes" id="UP001446871">
    <property type="component" value="Unassembled WGS sequence"/>
</dbReference>
<dbReference type="PROSITE" id="PS51257">
    <property type="entry name" value="PROKAR_LIPOPROTEIN"/>
    <property type="match status" value="1"/>
</dbReference>
<dbReference type="EMBL" id="JAQQWM010000006">
    <property type="protein sequence ID" value="KAK8059120.1"/>
    <property type="molecule type" value="Genomic_DNA"/>
</dbReference>
<feature type="region of interest" description="Disordered" evidence="1">
    <location>
        <begin position="227"/>
        <end position="286"/>
    </location>
</feature>
<keyword evidence="3" id="KW-0732">Signal</keyword>
<sequence length="344" mass="36737">MRYSQIGQLLAFGLVSCATAQEVTCWAPDGITEANNDTYVPCNKLGIQQDNVFSSCCKLDGDAAKRDTCSSLGLCNGPDNRLRRGFCTDKTWKSKACVNVCATTEDGGNPSNSTVITNCNDGSGKYCCGDSTSCCGTDRAVSIPTQESVCSAHTANDSGSGDAATFKNATIGLAVVAGVSLLVAIASILWFLRQNKSLKQQLADEKSNSENRHHQQASMMHDRASVVPTMTDSNHPGAGSMYGGSTTHHNQSPLLDPSHPYYNKTPHGSPPPQHPPMSPNSDIHHNNNLARYSELDGGTANRIEMASPDPYTQQARNSTQNNNRDSTLHPNYSSPLGSPSLPQQ</sequence>
<keyword evidence="2" id="KW-0812">Transmembrane</keyword>
<feature type="compositionally biased region" description="Polar residues" evidence="1">
    <location>
        <begin position="243"/>
        <end position="253"/>
    </location>
</feature>
<keyword evidence="2" id="KW-0472">Membrane</keyword>
<name>A0ABR1UM23_9PEZI</name>
<proteinExistence type="predicted"/>
<reference evidence="4 5" key="1">
    <citation type="submission" date="2023-01" db="EMBL/GenBank/DDBJ databases">
        <title>Analysis of 21 Apiospora genomes using comparative genomics revels a genus with tremendous synthesis potential of carbohydrate active enzymes and secondary metabolites.</title>
        <authorList>
            <person name="Sorensen T."/>
        </authorList>
    </citation>
    <scope>NUCLEOTIDE SEQUENCE [LARGE SCALE GENOMIC DNA]</scope>
    <source>
        <strain evidence="4 5">CBS 83171</strain>
    </source>
</reference>
<organism evidence="4 5">
    <name type="scientific">Apiospora saccharicola</name>
    <dbReference type="NCBI Taxonomy" id="335842"/>
    <lineage>
        <taxon>Eukaryota</taxon>
        <taxon>Fungi</taxon>
        <taxon>Dikarya</taxon>
        <taxon>Ascomycota</taxon>
        <taxon>Pezizomycotina</taxon>
        <taxon>Sordariomycetes</taxon>
        <taxon>Xylariomycetidae</taxon>
        <taxon>Amphisphaeriales</taxon>
        <taxon>Apiosporaceae</taxon>
        <taxon>Apiospora</taxon>
    </lineage>
</organism>
<evidence type="ECO:0000256" key="1">
    <source>
        <dbReference type="SAM" id="MobiDB-lite"/>
    </source>
</evidence>
<feature type="compositionally biased region" description="Basic and acidic residues" evidence="1">
    <location>
        <begin position="202"/>
        <end position="213"/>
    </location>
</feature>
<feature type="transmembrane region" description="Helical" evidence="2">
    <location>
        <begin position="171"/>
        <end position="192"/>
    </location>
</feature>